<evidence type="ECO:0000256" key="5">
    <source>
        <dbReference type="ARBA" id="ARBA00023002"/>
    </source>
</evidence>
<dbReference type="GO" id="GO:0000721">
    <property type="term" value="F:(R,R)-butanediol dehydrogenase activity"/>
    <property type="evidence" value="ECO:0007669"/>
    <property type="project" value="TreeGrafter"/>
</dbReference>
<comment type="caution">
    <text evidence="9">The sequence shown here is derived from an EMBL/GenBank/DDBJ whole genome shotgun (WGS) entry which is preliminary data.</text>
</comment>
<dbReference type="PROSITE" id="PS00059">
    <property type="entry name" value="ADH_ZINC"/>
    <property type="match status" value="1"/>
</dbReference>
<feature type="domain" description="Alcohol dehydrogenase-like C-terminal" evidence="7">
    <location>
        <begin position="163"/>
        <end position="298"/>
    </location>
</feature>
<evidence type="ECO:0000313" key="9">
    <source>
        <dbReference type="EMBL" id="MBA9087931.1"/>
    </source>
</evidence>
<keyword evidence="3 6" id="KW-0479">Metal-binding</keyword>
<evidence type="ECO:0000256" key="3">
    <source>
        <dbReference type="ARBA" id="ARBA00022723"/>
    </source>
</evidence>
<evidence type="ECO:0000256" key="4">
    <source>
        <dbReference type="ARBA" id="ARBA00022833"/>
    </source>
</evidence>
<name>A0A7W3SX82_9BACL</name>
<dbReference type="InterPro" id="IPR036291">
    <property type="entry name" value="NAD(P)-bd_dom_sf"/>
</dbReference>
<dbReference type="SUPFAM" id="SSF50129">
    <property type="entry name" value="GroES-like"/>
    <property type="match status" value="1"/>
</dbReference>
<dbReference type="Pfam" id="PF08240">
    <property type="entry name" value="ADH_N"/>
    <property type="match status" value="1"/>
</dbReference>
<sequence length="341" mass="36744">MQTMKAAIYQGVRQICIEERPIPTPGVKDVLVQVKRAGICATDMTAFQYNGDLVAIYPRAEFGHEMVGVVVEAGAEVQSIEAGNRVFVNPLLHRSLGATERGGAFSEYILVENAQLDHNLFLLPDHVSFDEAVVIEPFSVGIHGKNLPGAKAGSHVVIYGAGAIGLCTLAALTGSGVEKCVIVDLDDHRLRLAEEMGGVPFNPALGDLGEFLTAHFGQSNNCVGKTVPDVDIFIDCAGASSIPEQFLNLAKAGAKLSVVAVYKKPVEVALGNVMWSEATIMGSFMYNSEDIKEAIRYLDERSTNIGKIVTHRFPHNQIVDAFETACDPSRAVKVVIDYDLK</sequence>
<keyword evidence="5" id="KW-0560">Oxidoreductase</keyword>
<dbReference type="Proteomes" id="UP000567067">
    <property type="component" value="Unassembled WGS sequence"/>
</dbReference>
<keyword evidence="4 6" id="KW-0862">Zinc</keyword>
<dbReference type="InterPro" id="IPR013149">
    <property type="entry name" value="ADH-like_C"/>
</dbReference>
<dbReference type="RefSeq" id="WP_182539196.1">
    <property type="nucleotide sequence ID" value="NZ_JACJIP010000038.1"/>
</dbReference>
<dbReference type="InterPro" id="IPR013154">
    <property type="entry name" value="ADH-like_N"/>
</dbReference>
<evidence type="ECO:0000256" key="2">
    <source>
        <dbReference type="ARBA" id="ARBA00008072"/>
    </source>
</evidence>
<comment type="similarity">
    <text evidence="2 6">Belongs to the zinc-containing alcohol dehydrogenase family.</text>
</comment>
<protein>
    <submittedName>
        <fullName evidence="9">2-desacetyl-2-hydroxyethyl bacteriochlorophyllide A dehydrogenase</fullName>
    </submittedName>
</protein>
<dbReference type="InterPro" id="IPR002328">
    <property type="entry name" value="ADH_Zn_CS"/>
</dbReference>
<evidence type="ECO:0000259" key="7">
    <source>
        <dbReference type="Pfam" id="PF00107"/>
    </source>
</evidence>
<dbReference type="GO" id="GO:0034079">
    <property type="term" value="P:butanediol biosynthetic process"/>
    <property type="evidence" value="ECO:0007669"/>
    <property type="project" value="TreeGrafter"/>
</dbReference>
<proteinExistence type="inferred from homology"/>
<dbReference type="Pfam" id="PF00107">
    <property type="entry name" value="ADH_zinc_N"/>
    <property type="match status" value="1"/>
</dbReference>
<reference evidence="9 10" key="1">
    <citation type="submission" date="2020-08" db="EMBL/GenBank/DDBJ databases">
        <title>Genomic Encyclopedia of Type Strains, Phase III (KMG-III): the genomes of soil and plant-associated and newly described type strains.</title>
        <authorList>
            <person name="Whitman W."/>
        </authorList>
    </citation>
    <scope>NUCLEOTIDE SEQUENCE [LARGE SCALE GENOMIC DNA]</scope>
    <source>
        <strain evidence="9 10">CECT 8693</strain>
    </source>
</reference>
<evidence type="ECO:0000259" key="8">
    <source>
        <dbReference type="Pfam" id="PF08240"/>
    </source>
</evidence>
<dbReference type="GO" id="GO:0008270">
    <property type="term" value="F:zinc ion binding"/>
    <property type="evidence" value="ECO:0007669"/>
    <property type="project" value="InterPro"/>
</dbReference>
<feature type="domain" description="Alcohol dehydrogenase-like N-terminal" evidence="8">
    <location>
        <begin position="28"/>
        <end position="116"/>
    </location>
</feature>
<organism evidence="9 10">
    <name type="scientific">Fontibacillus solani</name>
    <dbReference type="NCBI Taxonomy" id="1572857"/>
    <lineage>
        <taxon>Bacteria</taxon>
        <taxon>Bacillati</taxon>
        <taxon>Bacillota</taxon>
        <taxon>Bacilli</taxon>
        <taxon>Bacillales</taxon>
        <taxon>Paenibacillaceae</taxon>
        <taxon>Fontibacillus</taxon>
    </lineage>
</organism>
<dbReference type="GO" id="GO:0005737">
    <property type="term" value="C:cytoplasm"/>
    <property type="evidence" value="ECO:0007669"/>
    <property type="project" value="TreeGrafter"/>
</dbReference>
<evidence type="ECO:0000313" key="10">
    <source>
        <dbReference type="Proteomes" id="UP000567067"/>
    </source>
</evidence>
<dbReference type="PANTHER" id="PTHR43161">
    <property type="entry name" value="SORBITOL DEHYDROGENASE"/>
    <property type="match status" value="1"/>
</dbReference>
<keyword evidence="10" id="KW-1185">Reference proteome</keyword>
<evidence type="ECO:0000256" key="1">
    <source>
        <dbReference type="ARBA" id="ARBA00001947"/>
    </source>
</evidence>
<comment type="cofactor">
    <cofactor evidence="1 6">
        <name>Zn(2+)</name>
        <dbReference type="ChEBI" id="CHEBI:29105"/>
    </cofactor>
</comment>
<dbReference type="Gene3D" id="3.40.50.720">
    <property type="entry name" value="NAD(P)-binding Rossmann-like Domain"/>
    <property type="match status" value="1"/>
</dbReference>
<accession>A0A7W3SX82</accession>
<dbReference type="EMBL" id="JACJIP010000038">
    <property type="protein sequence ID" value="MBA9087931.1"/>
    <property type="molecule type" value="Genomic_DNA"/>
</dbReference>
<dbReference type="InterPro" id="IPR011032">
    <property type="entry name" value="GroES-like_sf"/>
</dbReference>
<dbReference type="SUPFAM" id="SSF51735">
    <property type="entry name" value="NAD(P)-binding Rossmann-fold domains"/>
    <property type="match status" value="1"/>
</dbReference>
<dbReference type="PANTHER" id="PTHR43161:SF23">
    <property type="entry name" value="(R,R)-BUTANEDIOL DEHYDROGENASE-RELATED"/>
    <property type="match status" value="1"/>
</dbReference>
<dbReference type="Gene3D" id="3.90.180.10">
    <property type="entry name" value="Medium-chain alcohol dehydrogenases, catalytic domain"/>
    <property type="match status" value="2"/>
</dbReference>
<evidence type="ECO:0000256" key="6">
    <source>
        <dbReference type="RuleBase" id="RU361277"/>
    </source>
</evidence>
<gene>
    <name evidence="9" type="ORF">FHR92_004424</name>
</gene>
<dbReference type="AlphaFoldDB" id="A0A7W3SX82"/>